<feature type="domain" description="Glyoxalase-like" evidence="6">
    <location>
        <begin position="16"/>
        <end position="116"/>
    </location>
</feature>
<dbReference type="GO" id="GO:0046983">
    <property type="term" value="F:protein dimerization activity"/>
    <property type="evidence" value="ECO:0007669"/>
    <property type="project" value="InterPro"/>
</dbReference>
<dbReference type="Gene3D" id="1.10.10.10">
    <property type="entry name" value="Winged helix-like DNA-binding domain superfamily/Winged helix DNA-binding domain"/>
    <property type="match status" value="1"/>
</dbReference>
<dbReference type="EMBL" id="FQVN01000002">
    <property type="protein sequence ID" value="SHF01715.1"/>
    <property type="molecule type" value="Genomic_DNA"/>
</dbReference>
<dbReference type="InterPro" id="IPR016461">
    <property type="entry name" value="COMT-like"/>
</dbReference>
<dbReference type="InterPro" id="IPR036388">
    <property type="entry name" value="WH-like_DNA-bd_sf"/>
</dbReference>
<dbReference type="Pfam" id="PF08100">
    <property type="entry name" value="Dimerisation"/>
    <property type="match status" value="1"/>
</dbReference>
<dbReference type="SUPFAM" id="SSF46785">
    <property type="entry name" value="Winged helix' DNA-binding domain"/>
    <property type="match status" value="1"/>
</dbReference>
<dbReference type="PROSITE" id="PS51683">
    <property type="entry name" value="SAM_OMT_II"/>
    <property type="match status" value="1"/>
</dbReference>
<sequence>MTTTALCPTIPVDRPDALRQLRAFYVDVLGFTATTQSESVLRLASPVDPRLRLDFQRVDGAGAERKGFQLTVEVLDLDRAHAEVVRQGMRLARPLVTEGVRRSFVVVDPAGLLVEVVAEDAARVFGGAPALRRLTDLVTPAAVRAVVRLGVVELAAGGPTRLADLAERSGADAGALERLLRHLVGCGVFAEPSPRVFALTDVGRLLRDEHRGSRMDWIDPEGISSRMDQALLAMTHSIRTGEAVYPLLFGRSFWKDLATEPDLGDGFNAVMGASTSVVAPRLAACHDWSQVGQVVDVGGGDGTLLIELLRAHPHLLGTLVDLPHTASAARANLVRAGVADRCVVVPGSFFDPLPSGADVYVLSNILHDWDDLEAERILRRCAEAAGRRGRVLVSGLPLDAPVERELTTRLDLMVLALFAGRLRSAEDLVRLAATVGLAPASTQVVAGVCLLTEFVTESVPTASA</sequence>
<dbReference type="SUPFAM" id="SSF53335">
    <property type="entry name" value="S-adenosyl-L-methionine-dependent methyltransferases"/>
    <property type="match status" value="1"/>
</dbReference>
<feature type="domain" description="O-methyltransferase C-terminal" evidence="4">
    <location>
        <begin position="237"/>
        <end position="436"/>
    </location>
</feature>
<dbReference type="AlphaFoldDB" id="A0A1M4Y7M7"/>
<dbReference type="GO" id="GO:0008171">
    <property type="term" value="F:O-methyltransferase activity"/>
    <property type="evidence" value="ECO:0007669"/>
    <property type="project" value="InterPro"/>
</dbReference>
<dbReference type="Pfam" id="PF00891">
    <property type="entry name" value="Methyltransf_2"/>
    <property type="match status" value="1"/>
</dbReference>
<dbReference type="InterPro" id="IPR036390">
    <property type="entry name" value="WH_DNA-bd_sf"/>
</dbReference>
<dbReference type="SUPFAM" id="SSF54593">
    <property type="entry name" value="Glyoxalase/Bleomycin resistance protein/Dihydroxybiphenyl dioxygenase"/>
    <property type="match status" value="1"/>
</dbReference>
<dbReference type="RefSeq" id="WP_083959412.1">
    <property type="nucleotide sequence ID" value="NZ_FQVN01000002.1"/>
</dbReference>
<dbReference type="InterPro" id="IPR012967">
    <property type="entry name" value="COMT_dimerisation"/>
</dbReference>
<dbReference type="Gene3D" id="3.40.50.150">
    <property type="entry name" value="Vaccinia Virus protein VP39"/>
    <property type="match status" value="1"/>
</dbReference>
<name>A0A1M4Y7M7_STRHI</name>
<dbReference type="InterPro" id="IPR029063">
    <property type="entry name" value="SAM-dependent_MTases_sf"/>
</dbReference>
<dbReference type="Gene3D" id="3.10.180.10">
    <property type="entry name" value="2,3-Dihydroxybiphenyl 1,2-Dioxygenase, domain 1"/>
    <property type="match status" value="1"/>
</dbReference>
<dbReference type="PANTHER" id="PTHR43712:SF2">
    <property type="entry name" value="O-METHYLTRANSFERASE CICE"/>
    <property type="match status" value="1"/>
</dbReference>
<evidence type="ECO:0000259" key="4">
    <source>
        <dbReference type="Pfam" id="PF00891"/>
    </source>
</evidence>
<evidence type="ECO:0000259" key="5">
    <source>
        <dbReference type="Pfam" id="PF08100"/>
    </source>
</evidence>
<keyword evidence="8" id="KW-1185">Reference proteome</keyword>
<keyword evidence="2 7" id="KW-0808">Transferase</keyword>
<reference evidence="7 8" key="1">
    <citation type="submission" date="2016-11" db="EMBL/GenBank/DDBJ databases">
        <authorList>
            <person name="Jaros S."/>
            <person name="Januszkiewicz K."/>
            <person name="Wedrychowicz H."/>
        </authorList>
    </citation>
    <scope>NUCLEOTIDE SEQUENCE [LARGE SCALE GENOMIC DNA]</scope>
    <source>
        <strain evidence="7 8">DSM 44523</strain>
    </source>
</reference>
<evidence type="ECO:0000259" key="6">
    <source>
        <dbReference type="Pfam" id="PF18029"/>
    </source>
</evidence>
<evidence type="ECO:0000313" key="8">
    <source>
        <dbReference type="Proteomes" id="UP000184501"/>
    </source>
</evidence>
<keyword evidence="1 7" id="KW-0489">Methyltransferase</keyword>
<dbReference type="InterPro" id="IPR029068">
    <property type="entry name" value="Glyas_Bleomycin-R_OHBP_Dase"/>
</dbReference>
<organism evidence="7 8">
    <name type="scientific">Streptoalloteichus hindustanus</name>
    <dbReference type="NCBI Taxonomy" id="2017"/>
    <lineage>
        <taxon>Bacteria</taxon>
        <taxon>Bacillati</taxon>
        <taxon>Actinomycetota</taxon>
        <taxon>Actinomycetes</taxon>
        <taxon>Pseudonocardiales</taxon>
        <taxon>Pseudonocardiaceae</taxon>
        <taxon>Streptoalloteichus</taxon>
    </lineage>
</organism>
<accession>A0A1M4Y7M7</accession>
<evidence type="ECO:0000313" key="7">
    <source>
        <dbReference type="EMBL" id="SHF01715.1"/>
    </source>
</evidence>
<evidence type="ECO:0000256" key="3">
    <source>
        <dbReference type="ARBA" id="ARBA00022691"/>
    </source>
</evidence>
<dbReference type="Proteomes" id="UP000184501">
    <property type="component" value="Unassembled WGS sequence"/>
</dbReference>
<evidence type="ECO:0000256" key="2">
    <source>
        <dbReference type="ARBA" id="ARBA00022679"/>
    </source>
</evidence>
<protein>
    <submittedName>
        <fullName evidence="7">O-methyltransferase</fullName>
    </submittedName>
</protein>
<proteinExistence type="predicted"/>
<dbReference type="GO" id="GO:0032259">
    <property type="term" value="P:methylation"/>
    <property type="evidence" value="ECO:0007669"/>
    <property type="project" value="UniProtKB-KW"/>
</dbReference>
<dbReference type="InterPro" id="IPR041581">
    <property type="entry name" value="Glyoxalase_6"/>
</dbReference>
<dbReference type="Gene3D" id="1.10.287.1350">
    <property type="match status" value="1"/>
</dbReference>
<gene>
    <name evidence="7" type="ORF">SAMN05444320_102267</name>
</gene>
<dbReference type="PANTHER" id="PTHR43712">
    <property type="entry name" value="PUTATIVE (AFU_ORTHOLOGUE AFUA_4G14580)-RELATED"/>
    <property type="match status" value="1"/>
</dbReference>
<dbReference type="OrthoDB" id="3804952at2"/>
<evidence type="ECO:0000256" key="1">
    <source>
        <dbReference type="ARBA" id="ARBA00022603"/>
    </source>
</evidence>
<dbReference type="Pfam" id="PF18029">
    <property type="entry name" value="Glyoxalase_6"/>
    <property type="match status" value="1"/>
</dbReference>
<dbReference type="InterPro" id="IPR001077">
    <property type="entry name" value="COMT_C"/>
</dbReference>
<dbReference type="STRING" id="2017.SAMN05444320_102267"/>
<feature type="domain" description="O-methyltransferase dimerisation" evidence="5">
    <location>
        <begin position="137"/>
        <end position="206"/>
    </location>
</feature>
<keyword evidence="3" id="KW-0949">S-adenosyl-L-methionine</keyword>